<evidence type="ECO:0000256" key="1">
    <source>
        <dbReference type="SAM" id="Coils"/>
    </source>
</evidence>
<dbReference type="Proteomes" id="UP000019335">
    <property type="component" value="Chromosome 15"/>
</dbReference>
<comment type="caution">
    <text evidence="3">The sequence shown here is derived from an EMBL/GenBank/DDBJ whole genome shotgun (WGS) entry which is preliminary data.</text>
</comment>
<dbReference type="OrthoDB" id="10311860at2759"/>
<feature type="region of interest" description="Disordered" evidence="2">
    <location>
        <begin position="364"/>
        <end position="400"/>
    </location>
</feature>
<name>W7TTT4_9STRA</name>
<proteinExistence type="predicted"/>
<evidence type="ECO:0000313" key="3">
    <source>
        <dbReference type="EMBL" id="EWM23991.1"/>
    </source>
</evidence>
<keyword evidence="4" id="KW-1185">Reference proteome</keyword>
<evidence type="ECO:0000256" key="2">
    <source>
        <dbReference type="SAM" id="MobiDB-lite"/>
    </source>
</evidence>
<evidence type="ECO:0000313" key="4">
    <source>
        <dbReference type="Proteomes" id="UP000019335"/>
    </source>
</evidence>
<feature type="coiled-coil region" evidence="1">
    <location>
        <begin position="110"/>
        <end position="174"/>
    </location>
</feature>
<dbReference type="AlphaFoldDB" id="W7TTT4"/>
<reference evidence="3 4" key="1">
    <citation type="journal article" date="2014" name="Mol. Plant">
        <title>Chromosome Scale Genome Assembly and Transcriptome Profiling of Nannochloropsis gaditana in Nitrogen Depletion.</title>
        <authorList>
            <person name="Corteggiani Carpinelli E."/>
            <person name="Telatin A."/>
            <person name="Vitulo N."/>
            <person name="Forcato C."/>
            <person name="D'Angelo M."/>
            <person name="Schiavon R."/>
            <person name="Vezzi A."/>
            <person name="Giacometti G.M."/>
            <person name="Morosinotto T."/>
            <person name="Valle G."/>
        </authorList>
    </citation>
    <scope>NUCLEOTIDE SEQUENCE [LARGE SCALE GENOMIC DNA]</scope>
    <source>
        <strain evidence="3 4">B-31</strain>
    </source>
</reference>
<gene>
    <name evidence="3" type="ORF">Naga_100027g47</name>
</gene>
<sequence length="400" mass="45526">MLMNASVTGYMALITCQSHKMDIQCSQMRAVRSIYPINGCLGSLAAFKVQQGCGPLFQQMATCKKCCGQARPQHALQHRSLAAMAPEVKRFQLAKQAYAARVAAVRKEYIAEVQQKKEQEEAKLRAETARIKEAKRQRLLVKAEERKKNLSTFLEAQKEQRQRFQRYLAAMQEVREAYVEEVRDKQKHLIDALSAESTLWITSENMDEKITDDLFDVAGRCTFTPTRRSRDWHFMALPRVPDFSAYSDEDLFDEKEDVHFLTEKSPWGHDEKSTINIPEEHEFYASGPAERVPRVVTDDDTMSSSTDGNIYFKDAAYRPSLIAAIFQGAYADFKPSQVPDKEVKLIRELAERYEEQLQTILHSSQDDVNAEARGTSKSPTSTIADRGGFDPKVFSKEIDG</sequence>
<organism evidence="3 4">
    <name type="scientific">Nannochloropsis gaditana</name>
    <dbReference type="NCBI Taxonomy" id="72520"/>
    <lineage>
        <taxon>Eukaryota</taxon>
        <taxon>Sar</taxon>
        <taxon>Stramenopiles</taxon>
        <taxon>Ochrophyta</taxon>
        <taxon>Eustigmatophyceae</taxon>
        <taxon>Eustigmatales</taxon>
        <taxon>Monodopsidaceae</taxon>
        <taxon>Nannochloropsis</taxon>
    </lineage>
</organism>
<dbReference type="EMBL" id="AZIL01001411">
    <property type="protein sequence ID" value="EWM23991.1"/>
    <property type="molecule type" value="Genomic_DNA"/>
</dbReference>
<protein>
    <submittedName>
        <fullName evidence="3">Uncharacterized protein</fullName>
    </submittedName>
</protein>
<accession>W7TTT4</accession>
<feature type="compositionally biased region" description="Basic and acidic residues" evidence="2">
    <location>
        <begin position="387"/>
        <end position="400"/>
    </location>
</feature>
<keyword evidence="1" id="KW-0175">Coiled coil</keyword>